<comment type="caution">
    <text evidence="1">The sequence shown here is derived from an EMBL/GenBank/DDBJ whole genome shotgun (WGS) entry which is preliminary data.</text>
</comment>
<gene>
    <name evidence="1" type="ORF">JP75_20595</name>
</gene>
<proteinExistence type="predicted"/>
<accession>A0A087LXX4</accession>
<dbReference type="Proteomes" id="UP000028981">
    <property type="component" value="Unassembled WGS sequence"/>
</dbReference>
<evidence type="ECO:0000313" key="2">
    <source>
        <dbReference type="Proteomes" id="UP000028981"/>
    </source>
</evidence>
<name>A0A087LXX4_9HYPH</name>
<dbReference type="EMBL" id="JQGC01000025">
    <property type="protein sequence ID" value="KFL29477.1"/>
    <property type="molecule type" value="Genomic_DNA"/>
</dbReference>
<evidence type="ECO:0000313" key="1">
    <source>
        <dbReference type="EMBL" id="KFL29477.1"/>
    </source>
</evidence>
<reference evidence="1 2" key="1">
    <citation type="submission" date="2014-08" db="EMBL/GenBank/DDBJ databases">
        <authorList>
            <person name="Hassan Y.I."/>
            <person name="Lepp D."/>
            <person name="Zhou T."/>
        </authorList>
    </citation>
    <scope>NUCLEOTIDE SEQUENCE [LARGE SCALE GENOMIC DNA]</scope>
    <source>
        <strain evidence="1 2">IFO13584</strain>
    </source>
</reference>
<protein>
    <submittedName>
        <fullName evidence="1">Uncharacterized protein</fullName>
    </submittedName>
</protein>
<keyword evidence="2" id="KW-1185">Reference proteome</keyword>
<dbReference type="STRING" id="46914.JP75_20595"/>
<dbReference type="AlphaFoldDB" id="A0A087LXX4"/>
<organism evidence="1 2">
    <name type="scientific">Devosia riboflavina</name>
    <dbReference type="NCBI Taxonomy" id="46914"/>
    <lineage>
        <taxon>Bacteria</taxon>
        <taxon>Pseudomonadati</taxon>
        <taxon>Pseudomonadota</taxon>
        <taxon>Alphaproteobacteria</taxon>
        <taxon>Hyphomicrobiales</taxon>
        <taxon>Devosiaceae</taxon>
        <taxon>Devosia</taxon>
    </lineage>
</organism>
<sequence length="76" mass="8813">MGKFRVIDLRSNTIEPEHIVDARSPEDAALLALGEKGIRGGQNRTRLFCRVYWVQEGQTNMVRLYRPLWEEPDAQN</sequence>